<dbReference type="InterPro" id="IPR010221">
    <property type="entry name" value="VCBS_dom"/>
</dbReference>
<dbReference type="InterPro" id="IPR036465">
    <property type="entry name" value="vWFA_dom_sf"/>
</dbReference>
<dbReference type="PROSITE" id="PS00330">
    <property type="entry name" value="HEMOLYSIN_CALCIUM"/>
    <property type="match status" value="2"/>
</dbReference>
<dbReference type="SMART" id="SM00327">
    <property type="entry name" value="VWA"/>
    <property type="match status" value="1"/>
</dbReference>
<dbReference type="InterPro" id="IPR001343">
    <property type="entry name" value="Hemolysn_Ca-bd"/>
</dbReference>
<sequence length="3889" mass="401584">MQEVKLVEVGVVVSVVGNVSIITAEGIKRTLKVGDKVNPGDIILTSQQAKAVVQFEEHNGPVTVDSSCAACIAMDTNDSATVHVQEVAGDVLVLEEANVEQLQNLILAGVDPTATDNDDIENLQALIEQGIDPTSAETFEAAAAGESGRQGSSISPKVDATIEEVAVTAGYDTSYAATTATNIAASSDDNEPRPAIISGEDQGIVVEDSATSISGKLDIIDTNADETQFIAETITSQYGDLVIDEQGQWQFELANDLAEIQALGEQDTLTQTITVTSVDGTEHTITIEIQGTDDLSQITLAEGDSDVGSVTEDANVNGQNQLTTSGHLTVTDVDTSDVAAFDPNSVSSTNTLGTLTIDADGNWQYNIDNSLSQVQSLDDGESFTETFTVQTIDGQTHEITVTVNGVDDVSVISLEAGDSDLGSVTEDANVNGQNQLTTSGHLTVTDVDASDVAAFDPNSVSSTNTLGTLTIDADGNWQYNIDNSLSQVQSLDDGESFTEIFTVQTIDGQTHEITVTVNGVDDVSVISLEAGDSDIGSVTEDANVNGENQLTTSGHLTVTDVDASDVAAFDPNSVSSNNTLGTLTIDADGNWQYNIDNSLSQVQSLDDGESFTETFTVQTIDGQTHEITVTVNGVDDVSVISLEAGDSDVGSVTEDANVNGQNQLTTSGHLTVTDVDASDVAAFEPNSVSSTNTLGTLTIDADGNWQYDIDNSLSQVQSLDEGESFTETFTVQTIDGQTHEITVTVNGVDDVSVISLEAGDSDLGSVTEDANVNGQNQLTTSGHLTVTDVDASDVAAFDPNSVVSNNTLGTLTIDADGNWQYNIDNSLSQVQDLAAGESFTETFTVQTIDGQSHTIVVTVNGANDGPIAVDDSLAINEDASATVIDVLANDTDLDGDTLTVTGVTQPANGTVTLVNGVVTFIPDANFSGQTSFTYTISDGNGGTDTATVTVNVNPQNDDPVAVDDIVSINEADGATVIDVLGNDTDLDGDTLTVTGVTQPANGTVTLVNGVVTYIPEANFDGQVTFTYTISDGNGGTDTATVTLTVNGENNDPVAVDDIVSINEADGATVIDVLGNDTDLDGDTLTVTGVTQPANGTVTLVNGVVTYIPEANFDGQVTFTYTISDGNGGTDTATVTLTVNGQNNDPVAVDDIVSINEADGATVIDVLGNDTDLDGDTLTVTGVTQPANGTVTLVNGVVTYIPEANFDGQVTFTYTISDGNGGTDTATVTLNVNAAGDVTPPTVADQSFSYQENQVADAVVGTLAANGDVATYTFSNGSQTSQDGYYQIDNNGVITITAAGVLAEVNDFEQGANTGDYTVIAADAAGNETTITVTLSETNVDDTAPTVADQSFSYQENQVADAVVGTLANNNDVATYTFSNGSTTSADGYYQIDNNGVITITAAGVLAEVNDFEQGANTGDYTVIAADAAGNETTITVTLSETNVDDTAPTVADQSFSYEENQVADAVVGTLAANGDVATYTFSNGSTTSADGYYQIDNNGVITITAAGVLAEVNDFEQGANTGDYTVIAADAAGNETTITVTLIETNVDDTAPTVADQSFSYQENQVADAVVGTLAANGDVATYTFSNGSTTSADGYYQIDNNGVITITAAGVLAEVNDFEQGANTGDYTVIAADAAGNETTITVTLSETNVDDTAPSVADQSFSYQENQVADAVVGTLANNNDVATYTFSNGSTTSADGYYQIDNNGVITITAAGVLAEVNDFEQGANTGDYTVIAADAAGNETTITVTLSETNVDDTAPSVADQSFSYQENQVVDAVVGTLANNNDVATYTFSNGSTTSADGYYQIDNNGVITITAAGVLAEVNDFEQGANTGDYTVIAADAAGNEATITVTLSETNVDDTAPSVADQSFSYQENQVADAVVGTLAANGDVATYTFSNGSTTSADGYYQIDNNGVITITAAGVLAEVNDFEQGANTGDYTVIAADAAGNETNITVTLSETNVDDTAPTVADQSFSYQENQVADAVVGTLAANDDVETYTFSNGSTTSADGYYQIDNNGVITITAAGVLAEVNDFEQGANTGDYTVIAADAAGNETTITVTLSETNVDDTAPTVADQSFSYQENQVADAVVGTLTNNPDVASYTFSNGSTTSADGYYQIDNNGVITITAAGVLAEVNDFEQGANTGDYTVIAADAAGNETTITVTLSETNVDDTAPTVADQSFSYEENQVADAVVGMLAANGDVATYTFSNGSTTSADGYYQIDNNGVITITAAGVLAEVNDFEQGANTGDYTVIAADAAGNETTITVTLSETNVDDTAPTVADQSFSYEENQVADAVVGTLTNNPDVASYTFSNGSTTSADGYYQIDNNGVITITAAGVLAEVNDFEQGANTGDYTVIAADAAGNETTITVTLSETNVDDTAPTVADQSFSYEENQVADAVVGMLAANGDVATYTFSNGSTTSADGYYQIDNNGVITITAAGVLAEVNDFEQGSNTGDYTVIAADAAGNETTITVTLSETNVDDTAPTVADQSFSYQENQVADAVVGMLTNNPDVASYTFSNGSTTSADGYYQIDNNGVITITAAGVLAEVNDFEQGANTGDYTVIAADAAGNETTITVTLSETNVDDTAPTVVDQSFSYQENQVADAVVGTLAANGDVATYTFSNGSQTSQDGYYQIDNNGVITITAAGVLAEVNDFEQGANTGDYTVIAADAAGNETTITVTLSETNLDDTAPSVADQSFSYQENQVADAVVGTLAANGDVATYTFSNGSTTSADGYYQIDNNGVITITAAGVLAEVNDFEQGANTGDYTVIAADAAGNETTITVTLSETNVDDTAPTVADQSFSYQENQVADAVVGTLTNNPDVASYTFSNGSTTSADGYYQIDNNGVITITAAGVLAEVNDFEQGANTGDYTVIAADAAGNETTITVTLSETNLDDTAPTVADQSFSYEENQVADAVVATLALNIDVASYTFSNGTQLSDDGFYAINDDGQISITALGVAAHVNDFEQGANSGIYTVVAADSVGNSTSFTVTLSETDLNDYSPIASNDGEGSGVIVWGDNLLVNGDAETEGGNGWQVTGGSLYEEGYGSYIEGNSSTDNGSYFYGSGSHVVSSQTVNLGLAEEFTLSGDLGTSGSDEAELKVVFRDINGDIVGEFSTGKITQLGVMKWYEISNSIPAGAVTATIEMHMYDSNSDSDSYADAFFDNVSFVTGEAGHELVVDEDSQITVDVLANDYDPDGDPIAVTHIEGQAVSNGDSVEIKQNGVVVGIATLVAGQIVFTPSAALQAMNDGESTEVIFDYTITDQPNAGAAQSDTATVKILVTGSNEAPSLSLLTDGTVNEQGLVDGDANSGSEYTSGSFFVSGGGITSLEIAGQTITSADLAAGNVSVNTGEGVITITSFDANTGEVSYSYKLSAAQAHNSGDIINDTITVKATNSQGSVDGSFNIAIVDDAPSVSGDMQSIQFGEQITNLIIVLDTSGSMDYDMSSSDDTSRMEVAIDAIKQLLDAYDELGSVNVQLVGFEYSTTTSGQGVWLNLADAKQWLDTYTTPDGGTDYAAGLQAAIDNYSAPNNNGATYAYFISDGEPTYQQKALNFEDDWERFLAENNINESFAIGIGNVPTQYLDIAAHANGVDTATTLVHSASDMANYLLNTVAVEKTGNLLVDLIAGNSNIGADTQGATLSITIDGNTYTLADATNGMLVINTNKGGELTINFDDSTYSYSAKTNSNGRQDYVEEFIVGITDGDGDSATSTFSVNVGFPSHTQSTDLTDVLYGSAASETISGAGGNDVLYGFAGDDILKGGSGDDLLIGGAGSDSLRGNGGSDTYYFGSDAADGSIDTITKFSNGDSIDLSDLLNGETDGADSLAEYLHFSFDGTNTLISVDKDKNGTTDLTIKLNDVNLVDGAVDDAAIIQKLLDEAKLNVD</sequence>
<dbReference type="KEGG" id="lsd:EMK97_15615"/>
<dbReference type="Pfam" id="PF17963">
    <property type="entry name" value="Big_9"/>
    <property type="match status" value="5"/>
</dbReference>
<dbReference type="SUPFAM" id="SSF53300">
    <property type="entry name" value="vWA-like"/>
    <property type="match status" value="1"/>
</dbReference>
<dbReference type="SUPFAM" id="SSF51120">
    <property type="entry name" value="beta-Roll"/>
    <property type="match status" value="1"/>
</dbReference>
<gene>
    <name evidence="4" type="ORF">EMK97_15615</name>
</gene>
<name>A0A4P6P9T2_9GAMM</name>
<protein>
    <submittedName>
        <fullName evidence="4">Tandem-95 repeat protein</fullName>
    </submittedName>
</protein>
<dbReference type="Pfam" id="PF00353">
    <property type="entry name" value="HemolysinCabind"/>
    <property type="match status" value="1"/>
</dbReference>
<feature type="domain" description="VWFA" evidence="2">
    <location>
        <begin position="3435"/>
        <end position="3618"/>
    </location>
</feature>
<dbReference type="PRINTS" id="PR00313">
    <property type="entry name" value="CABNDNGRPT"/>
</dbReference>
<dbReference type="EMBL" id="CP034759">
    <property type="protein sequence ID" value="QBG37049.1"/>
    <property type="molecule type" value="Genomic_DNA"/>
</dbReference>
<dbReference type="Gene3D" id="2.60.40.2810">
    <property type="match status" value="2"/>
</dbReference>
<evidence type="ECO:0000313" key="4">
    <source>
        <dbReference type="EMBL" id="QBG37049.1"/>
    </source>
</evidence>
<keyword evidence="5" id="KW-1185">Reference proteome</keyword>
<dbReference type="NCBIfam" id="NF012211">
    <property type="entry name" value="tand_rpt_95"/>
    <property type="match status" value="4"/>
</dbReference>
<dbReference type="InterPro" id="IPR002126">
    <property type="entry name" value="Cadherin-like_dom"/>
</dbReference>
<dbReference type="Pfam" id="PF13519">
    <property type="entry name" value="VWA_2"/>
    <property type="match status" value="1"/>
</dbReference>
<dbReference type="InterPro" id="IPR040853">
    <property type="entry name" value="RapA2_cadherin-like"/>
</dbReference>
<dbReference type="Proteomes" id="UP000290244">
    <property type="component" value="Chromosome"/>
</dbReference>
<dbReference type="InterPro" id="IPR018511">
    <property type="entry name" value="Hemolysin-typ_Ca-bd_CS"/>
</dbReference>
<dbReference type="InterPro" id="IPR002035">
    <property type="entry name" value="VWF_A"/>
</dbReference>
<dbReference type="GO" id="GO:0005509">
    <property type="term" value="F:calcium ion binding"/>
    <property type="evidence" value="ECO:0007669"/>
    <property type="project" value="InterPro"/>
</dbReference>
<reference evidence="4 5" key="1">
    <citation type="submission" date="2018-12" db="EMBL/GenBank/DDBJ databases">
        <title>Complete genome of Litorilituus sediminis.</title>
        <authorList>
            <person name="Liu A."/>
            <person name="Rong J."/>
        </authorList>
    </citation>
    <scope>NUCLEOTIDE SEQUENCE [LARGE SCALE GENOMIC DNA]</scope>
    <source>
        <strain evidence="4 5">JCM 17549</strain>
    </source>
</reference>
<dbReference type="NCBIfam" id="TIGR01965">
    <property type="entry name" value="VCBS_repeat"/>
    <property type="match status" value="6"/>
</dbReference>
<dbReference type="Gene3D" id="2.60.40.3440">
    <property type="match status" value="2"/>
</dbReference>
<feature type="domain" description="Cadherin" evidence="3">
    <location>
        <begin position="1776"/>
        <end position="1866"/>
    </location>
</feature>
<dbReference type="OrthoDB" id="5593939at2"/>
<dbReference type="GO" id="GO:0016020">
    <property type="term" value="C:membrane"/>
    <property type="evidence" value="ECO:0007669"/>
    <property type="project" value="InterPro"/>
</dbReference>
<dbReference type="Gene3D" id="2.60.270.50">
    <property type="match status" value="2"/>
</dbReference>
<evidence type="ECO:0000259" key="3">
    <source>
        <dbReference type="PROSITE" id="PS50268"/>
    </source>
</evidence>
<feature type="domain" description="Cadherin" evidence="3">
    <location>
        <begin position="2399"/>
        <end position="2490"/>
    </location>
</feature>
<dbReference type="RefSeq" id="WP_130603718.1">
    <property type="nucleotide sequence ID" value="NZ_CP034759.1"/>
</dbReference>
<dbReference type="Gene3D" id="2.60.40.10">
    <property type="entry name" value="Immunoglobulins"/>
    <property type="match status" value="5"/>
</dbReference>
<dbReference type="NCBIfam" id="TIGR03661">
    <property type="entry name" value="T1SS_VCA0849"/>
    <property type="match status" value="1"/>
</dbReference>
<accession>A0A4P6P9T2</accession>
<feature type="domain" description="Cadherin" evidence="3">
    <location>
        <begin position="1671"/>
        <end position="1762"/>
    </location>
</feature>
<feature type="domain" description="Cadherin" evidence="3">
    <location>
        <begin position="1359"/>
        <end position="1450"/>
    </location>
</feature>
<dbReference type="InterPro" id="IPR013783">
    <property type="entry name" value="Ig-like_fold"/>
</dbReference>
<proteinExistence type="predicted"/>
<keyword evidence="1" id="KW-0106">Calcium</keyword>
<evidence type="ECO:0000256" key="1">
    <source>
        <dbReference type="ARBA" id="ARBA00022837"/>
    </source>
</evidence>
<dbReference type="InterPro" id="IPR011049">
    <property type="entry name" value="Serralysin-like_metalloprot_C"/>
</dbReference>
<feature type="domain" description="Cadherin" evidence="3">
    <location>
        <begin position="1969"/>
        <end position="2074"/>
    </location>
</feature>
<dbReference type="Pfam" id="PF17803">
    <property type="entry name" value="Cadherin_4"/>
    <property type="match status" value="1"/>
</dbReference>
<dbReference type="GO" id="GO:0007156">
    <property type="term" value="P:homophilic cell adhesion via plasma membrane adhesion molecules"/>
    <property type="evidence" value="ECO:0007669"/>
    <property type="project" value="InterPro"/>
</dbReference>
<dbReference type="InterPro" id="IPR019960">
    <property type="entry name" value="T1SS_VCA0849"/>
</dbReference>
<dbReference type="PROSITE" id="PS50268">
    <property type="entry name" value="CADHERIN_2"/>
    <property type="match status" value="5"/>
</dbReference>
<dbReference type="CDD" id="cd00198">
    <property type="entry name" value="vWFA"/>
    <property type="match status" value="1"/>
</dbReference>
<evidence type="ECO:0000313" key="5">
    <source>
        <dbReference type="Proteomes" id="UP000290244"/>
    </source>
</evidence>
<evidence type="ECO:0000259" key="2">
    <source>
        <dbReference type="PROSITE" id="PS50234"/>
    </source>
</evidence>
<dbReference type="PROSITE" id="PS50234">
    <property type="entry name" value="VWFA"/>
    <property type="match status" value="1"/>
</dbReference>
<organism evidence="4 5">
    <name type="scientific">Litorilituus sediminis</name>
    <dbReference type="NCBI Taxonomy" id="718192"/>
    <lineage>
        <taxon>Bacteria</taxon>
        <taxon>Pseudomonadati</taxon>
        <taxon>Pseudomonadota</taxon>
        <taxon>Gammaproteobacteria</taxon>
        <taxon>Alteromonadales</taxon>
        <taxon>Colwelliaceae</taxon>
        <taxon>Litorilituus</taxon>
    </lineage>
</organism>